<keyword evidence="2" id="KW-1185">Reference proteome</keyword>
<organism evidence="1 2">
    <name type="scientific">Datura stramonium</name>
    <name type="common">Jimsonweed</name>
    <name type="synonym">Common thornapple</name>
    <dbReference type="NCBI Taxonomy" id="4076"/>
    <lineage>
        <taxon>Eukaryota</taxon>
        <taxon>Viridiplantae</taxon>
        <taxon>Streptophyta</taxon>
        <taxon>Embryophyta</taxon>
        <taxon>Tracheophyta</taxon>
        <taxon>Spermatophyta</taxon>
        <taxon>Magnoliopsida</taxon>
        <taxon>eudicotyledons</taxon>
        <taxon>Gunneridae</taxon>
        <taxon>Pentapetalae</taxon>
        <taxon>asterids</taxon>
        <taxon>lamiids</taxon>
        <taxon>Solanales</taxon>
        <taxon>Solanaceae</taxon>
        <taxon>Solanoideae</taxon>
        <taxon>Datureae</taxon>
        <taxon>Datura</taxon>
    </lineage>
</organism>
<dbReference type="Proteomes" id="UP000823775">
    <property type="component" value="Unassembled WGS sequence"/>
</dbReference>
<comment type="caution">
    <text evidence="1">The sequence shown here is derived from an EMBL/GenBank/DDBJ whole genome shotgun (WGS) entry which is preliminary data.</text>
</comment>
<proteinExistence type="predicted"/>
<accession>A0ABS8WRX8</accession>
<dbReference type="EMBL" id="JACEIK010011408">
    <property type="protein sequence ID" value="MCE3215659.1"/>
    <property type="molecule type" value="Genomic_DNA"/>
</dbReference>
<evidence type="ECO:0000313" key="2">
    <source>
        <dbReference type="Proteomes" id="UP000823775"/>
    </source>
</evidence>
<reference evidence="1 2" key="1">
    <citation type="journal article" date="2021" name="BMC Genomics">
        <title>Datura genome reveals duplications of psychoactive alkaloid biosynthetic genes and high mutation rate following tissue culture.</title>
        <authorList>
            <person name="Rajewski A."/>
            <person name="Carter-House D."/>
            <person name="Stajich J."/>
            <person name="Litt A."/>
        </authorList>
    </citation>
    <scope>NUCLEOTIDE SEQUENCE [LARGE SCALE GENOMIC DNA]</scope>
    <source>
        <strain evidence="1">AR-01</strain>
    </source>
</reference>
<name>A0ABS8WRX8_DATST</name>
<gene>
    <name evidence="1" type="ORF">HAX54_003131</name>
</gene>
<sequence length="105" mass="11171">MKQGADQIRIPSMPIFYVWWLAGDGETDEAGVVSAVAVQGWQDVNGYGDEEDRLGSGAPVGVVMGEEKEGEATMVFTERRATLTGGFTGINGGCGSHGLMVFERE</sequence>
<protein>
    <submittedName>
        <fullName evidence="1">Uncharacterized protein</fullName>
    </submittedName>
</protein>
<evidence type="ECO:0000313" key="1">
    <source>
        <dbReference type="EMBL" id="MCE3215659.1"/>
    </source>
</evidence>